<keyword evidence="1" id="KW-1133">Transmembrane helix</keyword>
<dbReference type="OrthoDB" id="9808690at2"/>
<proteinExistence type="predicted"/>
<feature type="transmembrane region" description="Helical" evidence="1">
    <location>
        <begin position="20"/>
        <end position="40"/>
    </location>
</feature>
<protein>
    <recommendedName>
        <fullName evidence="2">DUF1648 domain-containing protein</fullName>
    </recommendedName>
</protein>
<feature type="transmembrane region" description="Helical" evidence="1">
    <location>
        <begin position="111"/>
        <end position="128"/>
    </location>
</feature>
<comment type="caution">
    <text evidence="3">The sequence shown here is derived from an EMBL/GenBank/DDBJ whole genome shotgun (WGS) entry which is preliminary data.</text>
</comment>
<organism evidence="3 4">
    <name type="scientific">Elizabethkingia meningoseptica</name>
    <name type="common">Chryseobacterium meningosepticum</name>
    <dbReference type="NCBI Taxonomy" id="238"/>
    <lineage>
        <taxon>Bacteria</taxon>
        <taxon>Pseudomonadati</taxon>
        <taxon>Bacteroidota</taxon>
        <taxon>Flavobacteriia</taxon>
        <taxon>Flavobacteriales</taxon>
        <taxon>Weeksellaceae</taxon>
        <taxon>Elizabethkingia</taxon>
    </lineage>
</organism>
<feature type="domain" description="DUF1648" evidence="2">
    <location>
        <begin position="26"/>
        <end position="70"/>
    </location>
</feature>
<dbReference type="EMBL" id="MPOG01000009">
    <property type="protein sequence ID" value="OOH95747.1"/>
    <property type="molecule type" value="Genomic_DNA"/>
</dbReference>
<evidence type="ECO:0000256" key="1">
    <source>
        <dbReference type="SAM" id="Phobius"/>
    </source>
</evidence>
<dbReference type="AlphaFoldDB" id="A0A1V3U256"/>
<sequence length="168" mass="19009">MNERPKIELELTTTDKTFEILGWVSILAIWVLTITNYTNLPDTIPIHYNSSGEADGFGGKGNILTLPLIATVLFVGMTILNKFPHDFNYPTNITEDNALRQYTNATRMIRYLKFIIVVIFGLIAFKTIRNVNGQTTGLGVWFLPLTLGLIFIPMTYFIVKSFKKTKGK</sequence>
<keyword evidence="1" id="KW-0812">Transmembrane</keyword>
<feature type="transmembrane region" description="Helical" evidence="1">
    <location>
        <begin position="60"/>
        <end position="80"/>
    </location>
</feature>
<evidence type="ECO:0000259" key="2">
    <source>
        <dbReference type="Pfam" id="PF07853"/>
    </source>
</evidence>
<gene>
    <name evidence="3" type="ORF">BMF97_08670</name>
</gene>
<keyword evidence="4" id="KW-1185">Reference proteome</keyword>
<dbReference type="RefSeq" id="WP_077564584.1">
    <property type="nucleotide sequence ID" value="NZ_JACLFQ010000016.1"/>
</dbReference>
<evidence type="ECO:0000313" key="3">
    <source>
        <dbReference type="EMBL" id="OOH95747.1"/>
    </source>
</evidence>
<accession>A0A1V3U256</accession>
<dbReference type="InterPro" id="IPR012867">
    <property type="entry name" value="DUF1648"/>
</dbReference>
<dbReference type="Proteomes" id="UP000188947">
    <property type="component" value="Unassembled WGS sequence"/>
</dbReference>
<evidence type="ECO:0000313" key="4">
    <source>
        <dbReference type="Proteomes" id="UP000188947"/>
    </source>
</evidence>
<keyword evidence="1" id="KW-0472">Membrane</keyword>
<feature type="transmembrane region" description="Helical" evidence="1">
    <location>
        <begin position="140"/>
        <end position="159"/>
    </location>
</feature>
<dbReference type="Pfam" id="PF07853">
    <property type="entry name" value="DUF1648"/>
    <property type="match status" value="1"/>
</dbReference>
<reference evidence="3 4" key="1">
    <citation type="submission" date="2016-11" db="EMBL/GenBank/DDBJ databases">
        <title>Genome sequence and comparative genomic analysis of clinical strain Elizabethkingia meningoseptica 61421 PRCM.</title>
        <authorList>
            <person name="Wang M."/>
            <person name="Hu S."/>
            <person name="Cao L."/>
            <person name="Jiang T."/>
            <person name="Zhou Y."/>
            <person name="Ming D."/>
        </authorList>
    </citation>
    <scope>NUCLEOTIDE SEQUENCE [LARGE SCALE GENOMIC DNA]</scope>
    <source>
        <strain evidence="3 4">61421 PRCM</strain>
    </source>
</reference>
<name>A0A1V3U256_ELIME</name>